<organism evidence="2">
    <name type="scientific">Sesamum latifolium</name>
    <dbReference type="NCBI Taxonomy" id="2727402"/>
    <lineage>
        <taxon>Eukaryota</taxon>
        <taxon>Viridiplantae</taxon>
        <taxon>Streptophyta</taxon>
        <taxon>Embryophyta</taxon>
        <taxon>Tracheophyta</taxon>
        <taxon>Spermatophyta</taxon>
        <taxon>Magnoliopsida</taxon>
        <taxon>eudicotyledons</taxon>
        <taxon>Gunneridae</taxon>
        <taxon>Pentapetalae</taxon>
        <taxon>asterids</taxon>
        <taxon>lamiids</taxon>
        <taxon>Lamiales</taxon>
        <taxon>Pedaliaceae</taxon>
        <taxon>Sesamum</taxon>
    </lineage>
</organism>
<dbReference type="GO" id="GO:0004523">
    <property type="term" value="F:RNA-DNA hybrid ribonuclease activity"/>
    <property type="evidence" value="ECO:0007669"/>
    <property type="project" value="InterPro"/>
</dbReference>
<evidence type="ECO:0000259" key="1">
    <source>
        <dbReference type="Pfam" id="PF13456"/>
    </source>
</evidence>
<dbReference type="SUPFAM" id="SSF53098">
    <property type="entry name" value="Ribonuclease H-like"/>
    <property type="match status" value="1"/>
</dbReference>
<dbReference type="EMBL" id="JACGWN010000004">
    <property type="protein sequence ID" value="KAL0453606.1"/>
    <property type="molecule type" value="Genomic_DNA"/>
</dbReference>
<dbReference type="Gene3D" id="3.30.420.10">
    <property type="entry name" value="Ribonuclease H-like superfamily/Ribonuclease H"/>
    <property type="match status" value="1"/>
</dbReference>
<name>A0AAW2XIL4_9LAMI</name>
<dbReference type="PANTHER" id="PTHR47074">
    <property type="entry name" value="BNAC02G40300D PROTEIN"/>
    <property type="match status" value="1"/>
</dbReference>
<reference evidence="2" key="1">
    <citation type="submission" date="2020-06" db="EMBL/GenBank/DDBJ databases">
        <authorList>
            <person name="Li T."/>
            <person name="Hu X."/>
            <person name="Zhang T."/>
            <person name="Song X."/>
            <person name="Zhang H."/>
            <person name="Dai N."/>
            <person name="Sheng W."/>
            <person name="Hou X."/>
            <person name="Wei L."/>
        </authorList>
    </citation>
    <scope>NUCLEOTIDE SEQUENCE</scope>
    <source>
        <strain evidence="2">KEN1</strain>
        <tissue evidence="2">Leaf</tissue>
    </source>
</reference>
<dbReference type="InterPro" id="IPR044730">
    <property type="entry name" value="RNase_H-like_dom_plant"/>
</dbReference>
<dbReference type="InterPro" id="IPR002156">
    <property type="entry name" value="RNaseH_domain"/>
</dbReference>
<dbReference type="InterPro" id="IPR052929">
    <property type="entry name" value="RNase_H-like_EbsB-rel"/>
</dbReference>
<dbReference type="Pfam" id="PF13456">
    <property type="entry name" value="RVT_3"/>
    <property type="match status" value="1"/>
</dbReference>
<gene>
    <name evidence="2" type="ORF">Slati_1338700</name>
</gene>
<reference evidence="2" key="2">
    <citation type="journal article" date="2024" name="Plant">
        <title>Genomic evolution and insights into agronomic trait innovations of Sesamum species.</title>
        <authorList>
            <person name="Miao H."/>
            <person name="Wang L."/>
            <person name="Qu L."/>
            <person name="Liu H."/>
            <person name="Sun Y."/>
            <person name="Le M."/>
            <person name="Wang Q."/>
            <person name="Wei S."/>
            <person name="Zheng Y."/>
            <person name="Lin W."/>
            <person name="Duan Y."/>
            <person name="Cao H."/>
            <person name="Xiong S."/>
            <person name="Wang X."/>
            <person name="Wei L."/>
            <person name="Li C."/>
            <person name="Ma Q."/>
            <person name="Ju M."/>
            <person name="Zhao R."/>
            <person name="Li G."/>
            <person name="Mu C."/>
            <person name="Tian Q."/>
            <person name="Mei H."/>
            <person name="Zhang T."/>
            <person name="Gao T."/>
            <person name="Zhang H."/>
        </authorList>
    </citation>
    <scope>NUCLEOTIDE SEQUENCE</scope>
    <source>
        <strain evidence="2">KEN1</strain>
    </source>
</reference>
<accession>A0AAW2XIL4</accession>
<dbReference type="CDD" id="cd06222">
    <property type="entry name" value="RNase_H_like"/>
    <property type="match status" value="1"/>
</dbReference>
<dbReference type="InterPro" id="IPR012337">
    <property type="entry name" value="RNaseH-like_sf"/>
</dbReference>
<feature type="domain" description="RNase H type-1" evidence="1">
    <location>
        <begin position="2"/>
        <end position="111"/>
    </location>
</feature>
<proteinExistence type="predicted"/>
<dbReference type="AlphaFoldDB" id="A0AAW2XIL4"/>
<dbReference type="InterPro" id="IPR036397">
    <property type="entry name" value="RNaseH_sf"/>
</dbReference>
<comment type="caution">
    <text evidence="2">The sequence shown here is derived from an EMBL/GenBank/DDBJ whole genome shotgun (WGS) entry which is preliminary data.</text>
</comment>
<protein>
    <recommendedName>
        <fullName evidence="1">RNase H type-1 domain-containing protein</fullName>
    </recommendedName>
</protein>
<sequence length="126" mass="13773">MGAGIVARNSEGVCLAWRTRHFLYNSAADLAEALAAREAASLAIQRGWKSIILEGDCKNIIARLNSNDMDLSILGPIVDDIRKLMRSIPCCKAEFVPRECNSLAHNLARKAKANLDGRILPNIDSL</sequence>
<dbReference type="GO" id="GO:0003676">
    <property type="term" value="F:nucleic acid binding"/>
    <property type="evidence" value="ECO:0007669"/>
    <property type="project" value="InterPro"/>
</dbReference>
<dbReference type="PANTHER" id="PTHR47074:SF11">
    <property type="entry name" value="REVERSE TRANSCRIPTASE-LIKE PROTEIN"/>
    <property type="match status" value="1"/>
</dbReference>
<evidence type="ECO:0000313" key="2">
    <source>
        <dbReference type="EMBL" id="KAL0453606.1"/>
    </source>
</evidence>